<keyword evidence="3" id="KW-1185">Reference proteome</keyword>
<dbReference type="Pfam" id="PF08818">
    <property type="entry name" value="DUF1801"/>
    <property type="match status" value="1"/>
</dbReference>
<name>A0ABS1MCP5_9NOCA</name>
<dbReference type="Proteomes" id="UP000602198">
    <property type="component" value="Unassembled WGS sequence"/>
</dbReference>
<proteinExistence type="predicted"/>
<reference evidence="2 3" key="1">
    <citation type="submission" date="2021-01" db="EMBL/GenBank/DDBJ databases">
        <title>WGS of actinomycetes isolated from Thailand.</title>
        <authorList>
            <person name="Thawai C."/>
        </authorList>
    </citation>
    <scope>NUCLEOTIDE SEQUENCE [LARGE SCALE GENOMIC DNA]</scope>
    <source>
        <strain evidence="2 3">LPG 2</strain>
    </source>
</reference>
<evidence type="ECO:0000313" key="3">
    <source>
        <dbReference type="Proteomes" id="UP000602198"/>
    </source>
</evidence>
<evidence type="ECO:0000313" key="2">
    <source>
        <dbReference type="EMBL" id="MBL1078392.1"/>
    </source>
</evidence>
<protein>
    <submittedName>
        <fullName evidence="2">DUF1801 domain-containing protein</fullName>
    </submittedName>
</protein>
<gene>
    <name evidence="2" type="ORF">JK358_28700</name>
</gene>
<dbReference type="RefSeq" id="WP_201953708.1">
    <property type="nucleotide sequence ID" value="NZ_JAERRJ010000012.1"/>
</dbReference>
<dbReference type="InterPro" id="IPR014922">
    <property type="entry name" value="YdhG-like"/>
</dbReference>
<sequence length="120" mass="13172">MVSSAAATVDDYLAELPDARRAALSRLRDLCRTELPGFTEFMSYGMPTYERDGAGVAIASQKQYISVYVLRDDLRAAFADRLAGHDMGKSCLRFRNPDTIDYDLIRDLLAATAATPGSIC</sequence>
<accession>A0ABS1MCP5</accession>
<dbReference type="SUPFAM" id="SSF159888">
    <property type="entry name" value="YdhG-like"/>
    <property type="match status" value="1"/>
</dbReference>
<feature type="domain" description="YdhG-like" evidence="1">
    <location>
        <begin position="20"/>
        <end position="111"/>
    </location>
</feature>
<comment type="caution">
    <text evidence="2">The sequence shown here is derived from an EMBL/GenBank/DDBJ whole genome shotgun (WGS) entry which is preliminary data.</text>
</comment>
<evidence type="ECO:0000259" key="1">
    <source>
        <dbReference type="Pfam" id="PF08818"/>
    </source>
</evidence>
<dbReference type="Gene3D" id="3.90.1150.200">
    <property type="match status" value="1"/>
</dbReference>
<dbReference type="EMBL" id="JAERRJ010000012">
    <property type="protein sequence ID" value="MBL1078392.1"/>
    <property type="molecule type" value="Genomic_DNA"/>
</dbReference>
<organism evidence="2 3">
    <name type="scientific">Nocardia acididurans</name>
    <dbReference type="NCBI Taxonomy" id="2802282"/>
    <lineage>
        <taxon>Bacteria</taxon>
        <taxon>Bacillati</taxon>
        <taxon>Actinomycetota</taxon>
        <taxon>Actinomycetes</taxon>
        <taxon>Mycobacteriales</taxon>
        <taxon>Nocardiaceae</taxon>
        <taxon>Nocardia</taxon>
    </lineage>
</organism>